<protein>
    <submittedName>
        <fullName evidence="3">4-oxalomesaconate tautomerase</fullName>
    </submittedName>
</protein>
<dbReference type="PANTHER" id="PTHR43709">
    <property type="entry name" value="ACONITATE ISOMERASE-RELATED"/>
    <property type="match status" value="1"/>
</dbReference>
<gene>
    <name evidence="3" type="ORF">GCM10009539_75690</name>
</gene>
<dbReference type="RefSeq" id="WP_344653767.1">
    <property type="nucleotide sequence ID" value="NZ_BAAAGX010000035.1"/>
</dbReference>
<evidence type="ECO:0000313" key="3">
    <source>
        <dbReference type="EMBL" id="GAA0276774.1"/>
    </source>
</evidence>
<name>A0ABP3ESH6_9ACTN</name>
<dbReference type="Pfam" id="PF04303">
    <property type="entry name" value="PrpF"/>
    <property type="match status" value="1"/>
</dbReference>
<dbReference type="Proteomes" id="UP001500967">
    <property type="component" value="Unassembled WGS sequence"/>
</dbReference>
<comment type="similarity">
    <text evidence="1">Belongs to the PrpF family.</text>
</comment>
<dbReference type="SUPFAM" id="SSF54506">
    <property type="entry name" value="Diaminopimelate epimerase-like"/>
    <property type="match status" value="2"/>
</dbReference>
<comment type="caution">
    <text evidence="3">The sequence shown here is derived from an EMBL/GenBank/DDBJ whole genome shotgun (WGS) entry which is preliminary data.</text>
</comment>
<evidence type="ECO:0000313" key="4">
    <source>
        <dbReference type="Proteomes" id="UP001500967"/>
    </source>
</evidence>
<organism evidence="3 4">
    <name type="scientific">Cryptosporangium japonicum</name>
    <dbReference type="NCBI Taxonomy" id="80872"/>
    <lineage>
        <taxon>Bacteria</taxon>
        <taxon>Bacillati</taxon>
        <taxon>Actinomycetota</taxon>
        <taxon>Actinomycetes</taxon>
        <taxon>Cryptosporangiales</taxon>
        <taxon>Cryptosporangiaceae</taxon>
        <taxon>Cryptosporangium</taxon>
    </lineage>
</organism>
<sequence length="344" mass="35276">MSATDGIPFLLMRGGTSKGVYFLAGDLPTDPGVRDDLLLRLFGSPDERQVDGLGGGHPLTSKAAVVSPSTDGAADVDYLFLQVVPDRAAVSARQPCGNVLAGVAPFAVERGLVAAGPETTTVRIRMVNTGGLAVATVPTPGGRVRYAGDVEVAGVPFPAAGVTLRFADAPGPLLPTGHERDTLDDVPVTLVDNGMPVVVLPAEALGLRGDESPSDLERHGVLRKRLERLRAAAGPRMGLGDVGAATVPKLVLVSPPRAGGTLTTRTFIPHRVHPAIGVLMGLSVAAAVRMPGSVAADAAGPAPDGRLRLEHPTGTFEVVSTPDGLAVVSSARRIADGIAWPREA</sequence>
<reference evidence="4" key="1">
    <citation type="journal article" date="2019" name="Int. J. Syst. Evol. Microbiol.">
        <title>The Global Catalogue of Microorganisms (GCM) 10K type strain sequencing project: providing services to taxonomists for standard genome sequencing and annotation.</title>
        <authorList>
            <consortium name="The Broad Institute Genomics Platform"/>
            <consortium name="The Broad Institute Genome Sequencing Center for Infectious Disease"/>
            <person name="Wu L."/>
            <person name="Ma J."/>
        </authorList>
    </citation>
    <scope>NUCLEOTIDE SEQUENCE [LARGE SCALE GENOMIC DNA]</scope>
    <source>
        <strain evidence="4">JCM 10425</strain>
    </source>
</reference>
<keyword evidence="4" id="KW-1185">Reference proteome</keyword>
<keyword evidence="2" id="KW-0413">Isomerase</keyword>
<evidence type="ECO:0000256" key="2">
    <source>
        <dbReference type="ARBA" id="ARBA00023235"/>
    </source>
</evidence>
<evidence type="ECO:0000256" key="1">
    <source>
        <dbReference type="ARBA" id="ARBA00007673"/>
    </source>
</evidence>
<dbReference type="InterPro" id="IPR007400">
    <property type="entry name" value="PrpF-like"/>
</dbReference>
<accession>A0ABP3ESH6</accession>
<proteinExistence type="inferred from homology"/>
<dbReference type="Gene3D" id="3.10.310.10">
    <property type="entry name" value="Diaminopimelate Epimerase, Chain A, domain 1"/>
    <property type="match status" value="2"/>
</dbReference>
<dbReference type="EMBL" id="BAAAGX010000035">
    <property type="protein sequence ID" value="GAA0276774.1"/>
    <property type="molecule type" value="Genomic_DNA"/>
</dbReference>
<dbReference type="PANTHER" id="PTHR43709:SF3">
    <property type="entry name" value="ISOMERASE YBHH-RELATED"/>
    <property type="match status" value="1"/>
</dbReference>